<keyword evidence="5" id="KW-0143">Chaperone</keyword>
<dbReference type="PANTHER" id="PTHR34773">
    <property type="entry name" value="FLAGELLAR SECRETION CHAPERONE FLIS"/>
    <property type="match status" value="1"/>
</dbReference>
<keyword evidence="7" id="KW-1185">Reference proteome</keyword>
<keyword evidence="6" id="KW-0969">Cilium</keyword>
<dbReference type="PANTHER" id="PTHR34773:SF1">
    <property type="entry name" value="FLAGELLAR SECRETION CHAPERONE FLIS"/>
    <property type="match status" value="1"/>
</dbReference>
<dbReference type="AlphaFoldDB" id="A0A1S1HBW4"/>
<evidence type="ECO:0000256" key="3">
    <source>
        <dbReference type="ARBA" id="ARBA00022490"/>
    </source>
</evidence>
<dbReference type="Proteomes" id="UP000179467">
    <property type="component" value="Unassembled WGS sequence"/>
</dbReference>
<dbReference type="OrthoDB" id="7355300at2"/>
<comment type="subcellular location">
    <subcellularLocation>
        <location evidence="1">Cytoplasm</location>
        <location evidence="1">Cytosol</location>
    </subcellularLocation>
</comment>
<dbReference type="GO" id="GO:0044780">
    <property type="term" value="P:bacterial-type flagellum assembly"/>
    <property type="evidence" value="ECO:0007669"/>
    <property type="project" value="InterPro"/>
</dbReference>
<comment type="caution">
    <text evidence="6">The sequence shown here is derived from an EMBL/GenBank/DDBJ whole genome shotgun (WGS) entry which is preliminary data.</text>
</comment>
<keyword evidence="6" id="KW-0966">Cell projection</keyword>
<dbReference type="InterPro" id="IPR003713">
    <property type="entry name" value="FliS"/>
</dbReference>
<keyword evidence="4" id="KW-1005">Bacterial flagellum biogenesis</keyword>
<dbReference type="Pfam" id="PF02561">
    <property type="entry name" value="FliS"/>
    <property type="match status" value="1"/>
</dbReference>
<proteinExistence type="inferred from homology"/>
<reference evidence="6 7" key="1">
    <citation type="submission" date="2016-09" db="EMBL/GenBank/DDBJ databases">
        <title>Metabolic pathway, cell adaptation mechanisms and a novel monoxygenase revealed through proteogenomic-transcription analysis of a Sphingomonas haloaromaticamans strain degrading the fungicide ortho-phenylphenol.</title>
        <authorList>
            <person name="Perruchon C."/>
            <person name="Papadopoulou E.S."/>
            <person name="Rousidou C."/>
            <person name="Vasileiadis S."/>
            <person name="Tanou G."/>
            <person name="Amoutzias G."/>
            <person name="Molassiotis A."/>
            <person name="Karpouzas D.G."/>
        </authorList>
    </citation>
    <scope>NUCLEOTIDE SEQUENCE [LARGE SCALE GENOMIC DNA]</scope>
    <source>
        <strain evidence="6 7">P3</strain>
    </source>
</reference>
<dbReference type="EMBL" id="MIPT01000001">
    <property type="protein sequence ID" value="OHT18783.1"/>
    <property type="molecule type" value="Genomic_DNA"/>
</dbReference>
<protein>
    <submittedName>
        <fullName evidence="6">Flagellar protein FliS</fullName>
    </submittedName>
</protein>
<dbReference type="Gene3D" id="1.20.120.340">
    <property type="entry name" value="Flagellar protein FliS"/>
    <property type="match status" value="1"/>
</dbReference>
<evidence type="ECO:0000313" key="6">
    <source>
        <dbReference type="EMBL" id="OHT18783.1"/>
    </source>
</evidence>
<evidence type="ECO:0000313" key="7">
    <source>
        <dbReference type="Proteomes" id="UP000179467"/>
    </source>
</evidence>
<gene>
    <name evidence="6" type="primary">fliS</name>
    <name evidence="6" type="ORF">BHE75_00759</name>
</gene>
<keyword evidence="6" id="KW-0282">Flagellum</keyword>
<dbReference type="GO" id="GO:0071973">
    <property type="term" value="P:bacterial-type flagellum-dependent cell motility"/>
    <property type="evidence" value="ECO:0007669"/>
    <property type="project" value="TreeGrafter"/>
</dbReference>
<evidence type="ECO:0000256" key="4">
    <source>
        <dbReference type="ARBA" id="ARBA00022795"/>
    </source>
</evidence>
<name>A0A1S1HBW4_9SPHN</name>
<organism evidence="6 7">
    <name type="scientific">Edaphosphingomonas haloaromaticamans</name>
    <dbReference type="NCBI Taxonomy" id="653954"/>
    <lineage>
        <taxon>Bacteria</taxon>
        <taxon>Pseudomonadati</taxon>
        <taxon>Pseudomonadota</taxon>
        <taxon>Alphaproteobacteria</taxon>
        <taxon>Sphingomonadales</taxon>
        <taxon>Rhizorhabdaceae</taxon>
        <taxon>Edaphosphingomonas</taxon>
    </lineage>
</organism>
<dbReference type="RefSeq" id="WP_015459354.1">
    <property type="nucleotide sequence ID" value="NZ_MIPT01000001.1"/>
</dbReference>
<dbReference type="SUPFAM" id="SSF101116">
    <property type="entry name" value="Flagellar export chaperone FliS"/>
    <property type="match status" value="1"/>
</dbReference>
<keyword evidence="3" id="KW-0963">Cytoplasm</keyword>
<evidence type="ECO:0000256" key="1">
    <source>
        <dbReference type="ARBA" id="ARBA00004514"/>
    </source>
</evidence>
<evidence type="ECO:0000256" key="5">
    <source>
        <dbReference type="ARBA" id="ARBA00023186"/>
    </source>
</evidence>
<accession>A0A1S1HBW4</accession>
<comment type="similarity">
    <text evidence="2">Belongs to the FliS family.</text>
</comment>
<dbReference type="GO" id="GO:0005829">
    <property type="term" value="C:cytosol"/>
    <property type="evidence" value="ECO:0007669"/>
    <property type="project" value="UniProtKB-SubCell"/>
</dbReference>
<evidence type="ECO:0000256" key="2">
    <source>
        <dbReference type="ARBA" id="ARBA00008787"/>
    </source>
</evidence>
<dbReference type="InterPro" id="IPR036584">
    <property type="entry name" value="FliS_sf"/>
</dbReference>
<sequence length="132" mass="14135">MFGSAARARYAPAGARYQSVDIATRIEGAGPHRLVSILYEELLTRMALLKSGLVNGDHARRSDAQARSLAILAALENGLDHDKGGDVAPLLASVYAEASRLILRAVNDNDAAPLDTARSIIADIAEAWDRIR</sequence>
<dbReference type="CDD" id="cd16098">
    <property type="entry name" value="FliS"/>
    <property type="match status" value="1"/>
</dbReference>